<dbReference type="Pfam" id="PF13692">
    <property type="entry name" value="Glyco_trans_1_4"/>
    <property type="match status" value="1"/>
</dbReference>
<comment type="caution">
    <text evidence="2">The sequence shown here is derived from an EMBL/GenBank/DDBJ whole genome shotgun (WGS) entry which is preliminary data.</text>
</comment>
<keyword evidence="2" id="KW-0808">Transferase</keyword>
<dbReference type="Proteomes" id="UP000250918">
    <property type="component" value="Unassembled WGS sequence"/>
</dbReference>
<dbReference type="PANTHER" id="PTHR12526">
    <property type="entry name" value="GLYCOSYLTRANSFERASE"/>
    <property type="match status" value="1"/>
</dbReference>
<evidence type="ECO:0000313" key="3">
    <source>
        <dbReference type="Proteomes" id="UP000250918"/>
    </source>
</evidence>
<dbReference type="Gene3D" id="3.40.50.2000">
    <property type="entry name" value="Glycogen Phosphorylase B"/>
    <property type="match status" value="2"/>
</dbReference>
<evidence type="ECO:0000313" key="2">
    <source>
        <dbReference type="EMBL" id="PWB76160.1"/>
    </source>
</evidence>
<gene>
    <name evidence="2" type="ORF">C3F09_01010</name>
</gene>
<reference evidence="2 3" key="1">
    <citation type="journal article" date="2018" name="ISME J.">
        <title>A methanotrophic archaeon couples anaerobic oxidation of methane to Fe(III) reduction.</title>
        <authorList>
            <person name="Cai C."/>
            <person name="Leu A.O."/>
            <person name="Xie G.J."/>
            <person name="Guo J."/>
            <person name="Feng Y."/>
            <person name="Zhao J.X."/>
            <person name="Tyson G.W."/>
            <person name="Yuan Z."/>
            <person name="Hu S."/>
        </authorList>
    </citation>
    <scope>NUCLEOTIDE SEQUENCE [LARGE SCALE GENOMIC DNA]</scope>
    <source>
        <strain evidence="2">FeB_12</strain>
    </source>
</reference>
<feature type="non-terminal residue" evidence="2">
    <location>
        <position position="337"/>
    </location>
</feature>
<dbReference type="EMBL" id="PQAP01000004">
    <property type="protein sequence ID" value="PWB76160.1"/>
    <property type="molecule type" value="Genomic_DNA"/>
</dbReference>
<accession>A0A855X7N1</accession>
<evidence type="ECO:0000259" key="1">
    <source>
        <dbReference type="Pfam" id="PF13439"/>
    </source>
</evidence>
<dbReference type="AlphaFoldDB" id="A0A855X7N1"/>
<feature type="domain" description="Glycosyltransferase subfamily 4-like N-terminal" evidence="1">
    <location>
        <begin position="52"/>
        <end position="214"/>
    </location>
</feature>
<proteinExistence type="predicted"/>
<dbReference type="CDD" id="cd03801">
    <property type="entry name" value="GT4_PimA-like"/>
    <property type="match status" value="1"/>
</dbReference>
<protein>
    <submittedName>
        <fullName evidence="2">Glycosyl transferase family 1</fullName>
    </submittedName>
</protein>
<dbReference type="SUPFAM" id="SSF53756">
    <property type="entry name" value="UDP-Glycosyltransferase/glycogen phosphorylase"/>
    <property type="match status" value="1"/>
</dbReference>
<name>A0A855X7N1_9BACT</name>
<dbReference type="Pfam" id="PF13439">
    <property type="entry name" value="Glyco_transf_4"/>
    <property type="match status" value="1"/>
</dbReference>
<dbReference type="GO" id="GO:0016757">
    <property type="term" value="F:glycosyltransferase activity"/>
    <property type="evidence" value="ECO:0007669"/>
    <property type="project" value="TreeGrafter"/>
</dbReference>
<organism evidence="2 3">
    <name type="scientific">candidate division GN15 bacterium</name>
    <dbReference type="NCBI Taxonomy" id="2072418"/>
    <lineage>
        <taxon>Bacteria</taxon>
        <taxon>candidate division GN15</taxon>
    </lineage>
</organism>
<dbReference type="InterPro" id="IPR028098">
    <property type="entry name" value="Glyco_trans_4-like_N"/>
</dbReference>
<sequence length="337" mass="37982">MKILVLDEFLCYPVDSGKKVRTYNLLRQLAARHRITLLCFVWGDSREPEGIEHLKSLGIEVITVTRSNPAKSGAAFYWKLFANLFSPLPYIVAGHLSPVYRDQLARLVVDRKPDLLLAEWSPYAVYLRKYSLAPRIAVAHNIESSIWRGYIEKSQSLARRMYVGLQYRKVVRFEHETFGWLDGLITVSPVEQEMIRKEYPHLRVGLVDNGVDTDYFTPSPSFPEECLVSFTGSMDWRPNQDGIEFFIRSVLPLLRAKVAEVKCLVIGRQPPDWLVALGREHGVDFTGSIPDVRPDMRRTAVSIVPLRIGGGSRLKILEGLAMGKAVVSTALGAEGLA</sequence>
<dbReference type="PANTHER" id="PTHR12526:SF600">
    <property type="entry name" value="GLYCOSYL TRANSFERASE GROUP 1"/>
    <property type="match status" value="1"/>
</dbReference>